<proteinExistence type="predicted"/>
<dbReference type="RefSeq" id="WP_114450742.1">
    <property type="nucleotide sequence ID" value="NZ_QPHM01000004.1"/>
</dbReference>
<comment type="caution">
    <text evidence="2">The sequence shown here is derived from an EMBL/GenBank/DDBJ whole genome shotgun (WGS) entry which is preliminary data.</text>
</comment>
<evidence type="ECO:0000313" key="2">
    <source>
        <dbReference type="EMBL" id="RCU43711.1"/>
    </source>
</evidence>
<feature type="domain" description="DUF8129" evidence="1">
    <location>
        <begin position="13"/>
        <end position="67"/>
    </location>
</feature>
<dbReference type="Pfam" id="PF26450">
    <property type="entry name" value="DUF8129"/>
    <property type="match status" value="1"/>
</dbReference>
<dbReference type="InterPro" id="IPR058442">
    <property type="entry name" value="DUF8129"/>
</dbReference>
<name>A0A368N2G1_9EURY</name>
<sequence>MSHDESLLEQLPPEKLLDTRNTRVITPAIRMMEEAATVERYLEHERANRDRAGIIRYLTDRIDDIYEENGEILPGEQSQEQEMEGEHEGDIVPVDEAETVSAMSPPEELLAYIHNLGSEPDKEIASSFDPPMWDEL</sequence>
<dbReference type="OrthoDB" id="341442at2157"/>
<evidence type="ECO:0000313" key="3">
    <source>
        <dbReference type="Proteomes" id="UP000252189"/>
    </source>
</evidence>
<dbReference type="EMBL" id="QPHM01000004">
    <property type="protein sequence ID" value="RCU43711.1"/>
    <property type="molecule type" value="Genomic_DNA"/>
</dbReference>
<evidence type="ECO:0000259" key="1">
    <source>
        <dbReference type="Pfam" id="PF26450"/>
    </source>
</evidence>
<keyword evidence="3" id="KW-1185">Reference proteome</keyword>
<gene>
    <name evidence="2" type="ORF">DU504_17620</name>
</gene>
<dbReference type="Proteomes" id="UP000252189">
    <property type="component" value="Unassembled WGS sequence"/>
</dbReference>
<protein>
    <recommendedName>
        <fullName evidence="1">DUF8129 domain-containing protein</fullName>
    </recommendedName>
</protein>
<accession>A0A368N2G1</accession>
<reference evidence="2 3" key="1">
    <citation type="submission" date="2018-07" db="EMBL/GenBank/DDBJ databases">
        <title>Genome sequences of Haloplanus salinus JCM 18368T.</title>
        <authorList>
            <person name="Kim Y.B."/>
            <person name="Roh S.W."/>
        </authorList>
    </citation>
    <scope>NUCLEOTIDE SEQUENCE [LARGE SCALE GENOMIC DNA]</scope>
    <source>
        <strain evidence="2 3">JCM 18368</strain>
    </source>
</reference>
<organism evidence="2 3">
    <name type="scientific">Haloplanus salinus</name>
    <dbReference type="NCBI Taxonomy" id="1126245"/>
    <lineage>
        <taxon>Archaea</taxon>
        <taxon>Methanobacteriati</taxon>
        <taxon>Methanobacteriota</taxon>
        <taxon>Stenosarchaea group</taxon>
        <taxon>Halobacteria</taxon>
        <taxon>Halobacteriales</taxon>
        <taxon>Haloferacaceae</taxon>
        <taxon>Haloplanus</taxon>
    </lineage>
</organism>
<dbReference type="AlphaFoldDB" id="A0A368N2G1"/>